<keyword evidence="1" id="KW-0966">Cell projection</keyword>
<reference evidence="1 2" key="1">
    <citation type="submission" date="2020-07" db="EMBL/GenBank/DDBJ databases">
        <title>Sequencing the genomes of 1000 actinobacteria strains.</title>
        <authorList>
            <person name="Klenk H.-P."/>
        </authorList>
    </citation>
    <scope>NUCLEOTIDE SEQUENCE [LARGE SCALE GENOMIC DNA]</scope>
    <source>
        <strain evidence="1 2">DSM 23819</strain>
    </source>
</reference>
<dbReference type="AlphaFoldDB" id="A0A7Y9S2U6"/>
<evidence type="ECO:0000313" key="1">
    <source>
        <dbReference type="EMBL" id="NYG59507.1"/>
    </source>
</evidence>
<dbReference type="Proteomes" id="UP000540656">
    <property type="component" value="Unassembled WGS sequence"/>
</dbReference>
<accession>A0A7Y9S2U6</accession>
<keyword evidence="2" id="KW-1185">Reference proteome</keyword>
<dbReference type="RefSeq" id="WP_179502547.1">
    <property type="nucleotide sequence ID" value="NZ_JACCAA010000001.1"/>
</dbReference>
<name>A0A7Y9S2U6_9ACTN</name>
<evidence type="ECO:0000313" key="2">
    <source>
        <dbReference type="Proteomes" id="UP000540656"/>
    </source>
</evidence>
<gene>
    <name evidence="1" type="ORF">BJ980_002430</name>
</gene>
<protein>
    <submittedName>
        <fullName evidence="1">Flagellar motility protein MotE (MotC chaperone)</fullName>
    </submittedName>
</protein>
<keyword evidence="1" id="KW-0282">Flagellum</keyword>
<dbReference type="PROSITE" id="PS51257">
    <property type="entry name" value="PROKAR_LIPOPROTEIN"/>
    <property type="match status" value="1"/>
</dbReference>
<comment type="caution">
    <text evidence="1">The sequence shown here is derived from an EMBL/GenBank/DDBJ whole genome shotgun (WGS) entry which is preliminary data.</text>
</comment>
<organism evidence="1 2">
    <name type="scientific">Nocardioides daedukensis</name>
    <dbReference type="NCBI Taxonomy" id="634462"/>
    <lineage>
        <taxon>Bacteria</taxon>
        <taxon>Bacillati</taxon>
        <taxon>Actinomycetota</taxon>
        <taxon>Actinomycetes</taxon>
        <taxon>Propionibacteriales</taxon>
        <taxon>Nocardioidaceae</taxon>
        <taxon>Nocardioides</taxon>
    </lineage>
</organism>
<keyword evidence="1" id="KW-0969">Cilium</keyword>
<sequence length="124" mass="13854">MRLVAIASVFAIALTAAGCTNEDKSDNRPDEGTTQLSAKEFCEELDAAQERERLKDLQKDVAAIQEAGIVRKDVPSEVREGFELWAGIVEIVFEKRAIAQVEEDVSELESLQLKAYHDWVDKNC</sequence>
<proteinExistence type="predicted"/>
<dbReference type="EMBL" id="JACCAA010000001">
    <property type="protein sequence ID" value="NYG59507.1"/>
    <property type="molecule type" value="Genomic_DNA"/>
</dbReference>